<evidence type="ECO:0000256" key="5">
    <source>
        <dbReference type="ARBA" id="ARBA00023136"/>
    </source>
</evidence>
<proteinExistence type="predicted"/>
<dbReference type="InterPro" id="IPR011701">
    <property type="entry name" value="MFS"/>
</dbReference>
<feature type="transmembrane region" description="Helical" evidence="6">
    <location>
        <begin position="173"/>
        <end position="194"/>
    </location>
</feature>
<dbReference type="PANTHER" id="PTHR23505:SF79">
    <property type="entry name" value="PROTEIN SPINSTER"/>
    <property type="match status" value="1"/>
</dbReference>
<organism evidence="8 9">
    <name type="scientific">Limnohabitans planktonicus II-D5</name>
    <dbReference type="NCBI Taxonomy" id="1293045"/>
    <lineage>
        <taxon>Bacteria</taxon>
        <taxon>Pseudomonadati</taxon>
        <taxon>Pseudomonadota</taxon>
        <taxon>Betaproteobacteria</taxon>
        <taxon>Burkholderiales</taxon>
        <taxon>Comamonadaceae</taxon>
        <taxon>Limnohabitans</taxon>
    </lineage>
</organism>
<evidence type="ECO:0000256" key="1">
    <source>
        <dbReference type="ARBA" id="ARBA00004141"/>
    </source>
</evidence>
<name>A0A2T7UBH2_9BURK</name>
<feature type="transmembrane region" description="Helical" evidence="6">
    <location>
        <begin position="259"/>
        <end position="281"/>
    </location>
</feature>
<feature type="transmembrane region" description="Helical" evidence="6">
    <location>
        <begin position="44"/>
        <end position="64"/>
    </location>
</feature>
<dbReference type="Pfam" id="PF07690">
    <property type="entry name" value="MFS_1"/>
    <property type="match status" value="1"/>
</dbReference>
<feature type="transmembrane region" description="Helical" evidence="6">
    <location>
        <begin position="222"/>
        <end position="247"/>
    </location>
</feature>
<evidence type="ECO:0000256" key="4">
    <source>
        <dbReference type="ARBA" id="ARBA00022989"/>
    </source>
</evidence>
<reference evidence="8" key="1">
    <citation type="submission" date="2017-04" db="EMBL/GenBank/DDBJ databases">
        <title>Unexpected and diverse lifestyles within the genus Limnohabitans.</title>
        <authorList>
            <person name="Kasalicky V."/>
            <person name="Mehrshad M."/>
            <person name="Andrei S.-A."/>
            <person name="Salcher M."/>
            <person name="Kratochvilova H."/>
            <person name="Simek K."/>
            <person name="Ghai R."/>
        </authorList>
    </citation>
    <scope>NUCLEOTIDE SEQUENCE [LARGE SCALE GENOMIC DNA]</scope>
    <source>
        <strain evidence="8">II-D5</strain>
    </source>
</reference>
<dbReference type="PROSITE" id="PS50850">
    <property type="entry name" value="MFS"/>
    <property type="match status" value="1"/>
</dbReference>
<feature type="transmembrane region" description="Helical" evidence="6">
    <location>
        <begin position="131"/>
        <end position="153"/>
    </location>
</feature>
<dbReference type="STRING" id="1293045.H663_02100"/>
<comment type="subcellular location">
    <subcellularLocation>
        <location evidence="1">Membrane</location>
        <topology evidence="1">Multi-pass membrane protein</topology>
    </subcellularLocation>
</comment>
<evidence type="ECO:0000313" key="9">
    <source>
        <dbReference type="Proteomes" id="UP000037507"/>
    </source>
</evidence>
<comment type="caution">
    <text evidence="8">The sequence shown here is derived from an EMBL/GenBank/DDBJ whole genome shotgun (WGS) entry which is preliminary data.</text>
</comment>
<dbReference type="SUPFAM" id="SSF103473">
    <property type="entry name" value="MFS general substrate transporter"/>
    <property type="match status" value="1"/>
</dbReference>
<feature type="transmembrane region" description="Helical" evidence="6">
    <location>
        <begin position="71"/>
        <end position="89"/>
    </location>
</feature>
<evidence type="ECO:0000256" key="2">
    <source>
        <dbReference type="ARBA" id="ARBA00022448"/>
    </source>
</evidence>
<evidence type="ECO:0000313" key="8">
    <source>
        <dbReference type="EMBL" id="PVE42056.1"/>
    </source>
</evidence>
<accession>A0A2T7UBH2</accession>
<evidence type="ECO:0000256" key="3">
    <source>
        <dbReference type="ARBA" id="ARBA00022692"/>
    </source>
</evidence>
<dbReference type="EMBL" id="LFYT02000020">
    <property type="protein sequence ID" value="PVE42056.1"/>
    <property type="molecule type" value="Genomic_DNA"/>
</dbReference>
<dbReference type="PANTHER" id="PTHR23505">
    <property type="entry name" value="SPINSTER"/>
    <property type="match status" value="1"/>
</dbReference>
<feature type="domain" description="Major facilitator superfamily (MFS) profile" evidence="7">
    <location>
        <begin position="1"/>
        <end position="413"/>
    </location>
</feature>
<evidence type="ECO:0000256" key="6">
    <source>
        <dbReference type="SAM" id="Phobius"/>
    </source>
</evidence>
<sequence length="423" mass="43511">MAQAFVLVMLVAATFSFVHRYVPSVLVDPIKLEMGISDVQFSLLQGTAFAVLYGAASLVCGLLADRVHRRNLVVLGVAVWTVGTVLFGLSTSFSGLLASRAMVGLGEAVLGPASISMLCDYFRPERRGRAIAVSLFGATLGSALAFAAGGHMLEAAAAGQYAGLPWVGDLAPWRQVVVLMGVSGFLLVPAILAFPEPQRRALAVAEHVGNRAQELWSLRDRIVLVVLAGATVALADFGFSIWATALLTRTHGFSVADAGSILGACMLIAGVGGGWLGGVLCDRAHERSPLTGRIDTVVRAAIAMLLSACLLLLPGGWAAVAAFACWQVAANAAYVGCASTLQDQVSGRTRGIAAALALCMSIGCGLGLGPTSVAALNQQIGGGGDALSTSLLIVLLVAGAATLTCSWLLRRRLAKRGLSSGDA</sequence>
<dbReference type="AlphaFoldDB" id="A0A2T7UBH2"/>
<keyword evidence="2" id="KW-0813">Transport</keyword>
<keyword evidence="3 6" id="KW-0812">Transmembrane</keyword>
<dbReference type="Gene3D" id="1.20.1250.20">
    <property type="entry name" value="MFS general substrate transporter like domains"/>
    <property type="match status" value="1"/>
</dbReference>
<protein>
    <submittedName>
        <fullName evidence="8">MFS transporter</fullName>
    </submittedName>
</protein>
<keyword evidence="9" id="KW-1185">Reference proteome</keyword>
<evidence type="ECO:0000259" key="7">
    <source>
        <dbReference type="PROSITE" id="PS50850"/>
    </source>
</evidence>
<keyword evidence="4 6" id="KW-1133">Transmembrane helix</keyword>
<feature type="transmembrane region" description="Helical" evidence="6">
    <location>
        <begin position="101"/>
        <end position="119"/>
    </location>
</feature>
<gene>
    <name evidence="8" type="ORF">H663_014315</name>
</gene>
<keyword evidence="5 6" id="KW-0472">Membrane</keyword>
<dbReference type="Proteomes" id="UP000037507">
    <property type="component" value="Unassembled WGS sequence"/>
</dbReference>
<feature type="transmembrane region" description="Helical" evidence="6">
    <location>
        <begin position="387"/>
        <end position="409"/>
    </location>
</feature>
<feature type="transmembrane region" description="Helical" evidence="6">
    <location>
        <begin position="293"/>
        <end position="313"/>
    </location>
</feature>
<dbReference type="InterPro" id="IPR020846">
    <property type="entry name" value="MFS_dom"/>
</dbReference>
<dbReference type="GO" id="GO:0022857">
    <property type="term" value="F:transmembrane transporter activity"/>
    <property type="evidence" value="ECO:0007669"/>
    <property type="project" value="InterPro"/>
</dbReference>
<dbReference type="GO" id="GO:0016020">
    <property type="term" value="C:membrane"/>
    <property type="evidence" value="ECO:0007669"/>
    <property type="project" value="UniProtKB-SubCell"/>
</dbReference>
<dbReference type="InterPro" id="IPR036259">
    <property type="entry name" value="MFS_trans_sf"/>
</dbReference>
<dbReference type="InterPro" id="IPR044770">
    <property type="entry name" value="MFS_spinster-like"/>
</dbReference>